<evidence type="ECO:0000256" key="2">
    <source>
        <dbReference type="ARBA" id="ARBA00006375"/>
    </source>
</evidence>
<evidence type="ECO:0000256" key="4">
    <source>
        <dbReference type="ARBA" id="ARBA00022692"/>
    </source>
</evidence>
<keyword evidence="7" id="KW-0496">Mitochondrion</keyword>
<comment type="similarity">
    <text evidence="2 10">Belongs to the mitochondrial carrier (TC 2.A.29) family.</text>
</comment>
<gene>
    <name evidence="12" type="ORF">D9615_006523</name>
</gene>
<proteinExistence type="inferred from homology"/>
<evidence type="ECO:0000256" key="10">
    <source>
        <dbReference type="RuleBase" id="RU000488"/>
    </source>
</evidence>
<dbReference type="Gene3D" id="1.50.40.10">
    <property type="entry name" value="Mitochondrial carrier domain"/>
    <property type="match status" value="2"/>
</dbReference>
<dbReference type="SUPFAM" id="SSF103506">
    <property type="entry name" value="Mitochondrial carrier"/>
    <property type="match status" value="1"/>
</dbReference>
<evidence type="ECO:0000256" key="9">
    <source>
        <dbReference type="PROSITE-ProRule" id="PRU00282"/>
    </source>
</evidence>
<dbReference type="PRINTS" id="PR00926">
    <property type="entry name" value="MITOCARRIER"/>
</dbReference>
<sequence length="304" mass="33452">MSVELDPTIDFIAGTISASFPKVWLRRRIASITSEELIILRVLVKVRFQNPETSFKYRSTVHAVTTIVREERFVGLYKGITSPLLEHPDALPSLTQITLAELIKIRQQSCLQRTSTRRVALQIFRESGLPGLYRGITATALRDTGYGAYFLAYEATCRFLAASQDGDALPSSGTNLHWPSLLLAGGMAGVFGWLATFPFDVVKTRMQGTDALLPPPTVNNALTPLLGTTTPTSNVNTLRPPPPPSLLTRNDTHPYRTTLSTIVNSYRADGLRVFYRGLAPTLIRAVPVNMVTFATFETVVQALS</sequence>
<organism evidence="12 13">
    <name type="scientific">Tricholomella constricta</name>
    <dbReference type="NCBI Taxonomy" id="117010"/>
    <lineage>
        <taxon>Eukaryota</taxon>
        <taxon>Fungi</taxon>
        <taxon>Dikarya</taxon>
        <taxon>Basidiomycota</taxon>
        <taxon>Agaricomycotina</taxon>
        <taxon>Agaricomycetes</taxon>
        <taxon>Agaricomycetidae</taxon>
        <taxon>Agaricales</taxon>
        <taxon>Tricholomatineae</taxon>
        <taxon>Lyophyllaceae</taxon>
        <taxon>Tricholomella</taxon>
    </lineage>
</organism>
<dbReference type="Proteomes" id="UP000565441">
    <property type="component" value="Unassembled WGS sequence"/>
</dbReference>
<name>A0A8H5HA05_9AGAR</name>
<dbReference type="PANTHER" id="PTHR45624">
    <property type="entry name" value="MITOCHONDRIAL BASIC AMINO ACIDS TRANSPORTER-RELATED"/>
    <property type="match status" value="1"/>
</dbReference>
<accession>A0A8H5HA05</accession>
<feature type="region of interest" description="Disordered" evidence="11">
    <location>
        <begin position="229"/>
        <end position="251"/>
    </location>
</feature>
<evidence type="ECO:0000256" key="1">
    <source>
        <dbReference type="ARBA" id="ARBA00004225"/>
    </source>
</evidence>
<dbReference type="EMBL" id="JAACJP010000016">
    <property type="protein sequence ID" value="KAF5379513.1"/>
    <property type="molecule type" value="Genomic_DNA"/>
</dbReference>
<evidence type="ECO:0000256" key="11">
    <source>
        <dbReference type="SAM" id="MobiDB-lite"/>
    </source>
</evidence>
<keyword evidence="3 10" id="KW-0813">Transport</keyword>
<comment type="subcellular location">
    <subcellularLocation>
        <location evidence="1">Mitochondrion membrane</location>
        <topology evidence="1">Multi-pass membrane protein</topology>
    </subcellularLocation>
</comment>
<comment type="caution">
    <text evidence="12">The sequence shown here is derived from an EMBL/GenBank/DDBJ whole genome shotgun (WGS) entry which is preliminary data.</text>
</comment>
<protein>
    <submittedName>
        <fullName evidence="12">Uncharacterized protein</fullName>
    </submittedName>
</protein>
<evidence type="ECO:0000256" key="8">
    <source>
        <dbReference type="ARBA" id="ARBA00023136"/>
    </source>
</evidence>
<keyword evidence="4 9" id="KW-0812">Transmembrane</keyword>
<dbReference type="Pfam" id="PF00153">
    <property type="entry name" value="Mito_carr"/>
    <property type="match status" value="4"/>
</dbReference>
<dbReference type="OrthoDB" id="14252at2759"/>
<feature type="repeat" description="Solcar" evidence="9">
    <location>
        <begin position="176"/>
        <end position="302"/>
    </location>
</feature>
<keyword evidence="6" id="KW-1133">Transmembrane helix</keyword>
<dbReference type="GO" id="GO:0022857">
    <property type="term" value="F:transmembrane transporter activity"/>
    <property type="evidence" value="ECO:0007669"/>
    <property type="project" value="TreeGrafter"/>
</dbReference>
<feature type="repeat" description="Solcar" evidence="9">
    <location>
        <begin position="18"/>
        <end position="106"/>
    </location>
</feature>
<dbReference type="InterPro" id="IPR018108">
    <property type="entry name" value="MCP_transmembrane"/>
</dbReference>
<dbReference type="InterPro" id="IPR002067">
    <property type="entry name" value="MCP"/>
</dbReference>
<keyword evidence="5" id="KW-0677">Repeat</keyword>
<evidence type="ECO:0000313" key="13">
    <source>
        <dbReference type="Proteomes" id="UP000565441"/>
    </source>
</evidence>
<evidence type="ECO:0000256" key="7">
    <source>
        <dbReference type="ARBA" id="ARBA00023128"/>
    </source>
</evidence>
<evidence type="ECO:0000256" key="6">
    <source>
        <dbReference type="ARBA" id="ARBA00022989"/>
    </source>
</evidence>
<evidence type="ECO:0000256" key="5">
    <source>
        <dbReference type="ARBA" id="ARBA00022737"/>
    </source>
</evidence>
<evidence type="ECO:0000256" key="3">
    <source>
        <dbReference type="ARBA" id="ARBA00022448"/>
    </source>
</evidence>
<dbReference type="PANTHER" id="PTHR45624:SF10">
    <property type="entry name" value="SLC (SOLUTE CARRIER) HOMOLOG"/>
    <property type="match status" value="1"/>
</dbReference>
<dbReference type="InterPro" id="IPR023395">
    <property type="entry name" value="MCP_dom_sf"/>
</dbReference>
<dbReference type="AlphaFoldDB" id="A0A8H5HA05"/>
<keyword evidence="13" id="KW-1185">Reference proteome</keyword>
<dbReference type="PROSITE" id="PS50920">
    <property type="entry name" value="SOLCAR"/>
    <property type="match status" value="2"/>
</dbReference>
<reference evidence="12 13" key="1">
    <citation type="journal article" date="2020" name="ISME J.">
        <title>Uncovering the hidden diversity of litter-decomposition mechanisms in mushroom-forming fungi.</title>
        <authorList>
            <person name="Floudas D."/>
            <person name="Bentzer J."/>
            <person name="Ahren D."/>
            <person name="Johansson T."/>
            <person name="Persson P."/>
            <person name="Tunlid A."/>
        </authorList>
    </citation>
    <scope>NUCLEOTIDE SEQUENCE [LARGE SCALE GENOMIC DNA]</scope>
    <source>
        <strain evidence="12 13">CBS 661.87</strain>
    </source>
</reference>
<evidence type="ECO:0000313" key="12">
    <source>
        <dbReference type="EMBL" id="KAF5379513.1"/>
    </source>
</evidence>
<dbReference type="InterPro" id="IPR050567">
    <property type="entry name" value="Mitochondrial_Carrier"/>
</dbReference>
<dbReference type="GO" id="GO:0031966">
    <property type="term" value="C:mitochondrial membrane"/>
    <property type="evidence" value="ECO:0007669"/>
    <property type="project" value="UniProtKB-SubCell"/>
</dbReference>
<keyword evidence="8 9" id="KW-0472">Membrane</keyword>